<dbReference type="EMBL" id="FRBL01000004">
    <property type="protein sequence ID" value="SHL66136.1"/>
    <property type="molecule type" value="Genomic_DNA"/>
</dbReference>
<dbReference type="PANTHER" id="PTHR24074">
    <property type="entry name" value="CO-CHAPERONE PROTEIN DJLA"/>
    <property type="match status" value="1"/>
</dbReference>
<dbReference type="PROSITE" id="PS00636">
    <property type="entry name" value="DNAJ_1"/>
    <property type="match status" value="1"/>
</dbReference>
<keyword evidence="2" id="KW-0472">Membrane</keyword>
<evidence type="ECO:0000256" key="1">
    <source>
        <dbReference type="SAM" id="MobiDB-lite"/>
    </source>
</evidence>
<dbReference type="AlphaFoldDB" id="A0A1M7CG45"/>
<dbReference type="Pfam" id="PF00226">
    <property type="entry name" value="DnaJ"/>
    <property type="match status" value="1"/>
</dbReference>
<organism evidence="4 5">
    <name type="scientific">Chitinophaga jiangningensis</name>
    <dbReference type="NCBI Taxonomy" id="1419482"/>
    <lineage>
        <taxon>Bacteria</taxon>
        <taxon>Pseudomonadati</taxon>
        <taxon>Bacteroidota</taxon>
        <taxon>Chitinophagia</taxon>
        <taxon>Chitinophagales</taxon>
        <taxon>Chitinophagaceae</taxon>
        <taxon>Chitinophaga</taxon>
    </lineage>
</organism>
<evidence type="ECO:0000313" key="5">
    <source>
        <dbReference type="Proteomes" id="UP000184420"/>
    </source>
</evidence>
<gene>
    <name evidence="4" type="ORF">SAMN05444266_104312</name>
</gene>
<sequence>MINYYILLELHNFAAMEDVKAAHRRLSKQYHPDLNQGNRAAEEKFKIVQHAYEQLKDPVRKRNYDDILRANIYRQYYNTTSSTNTGNSTYSRPQPAAAEPPPPSPKQVKRDLYLKLAVAAGIVVIIVLGVIFGKEDNLASRLKAGNPSGIIIQSDMNTTDLGFQANDTNDDVRNIIGEPDTKVYGQGGLEIWVYSKYTVFFQNGRVVGCIRTAKQQLR</sequence>
<keyword evidence="5" id="KW-1185">Reference proteome</keyword>
<keyword evidence="2" id="KW-1133">Transmembrane helix</keyword>
<evidence type="ECO:0000259" key="3">
    <source>
        <dbReference type="PROSITE" id="PS50076"/>
    </source>
</evidence>
<dbReference type="InterPro" id="IPR001623">
    <property type="entry name" value="DnaJ_domain"/>
</dbReference>
<feature type="transmembrane region" description="Helical" evidence="2">
    <location>
        <begin position="112"/>
        <end position="133"/>
    </location>
</feature>
<dbReference type="RefSeq" id="WP_073080987.1">
    <property type="nucleotide sequence ID" value="NZ_FRBL01000004.1"/>
</dbReference>
<feature type="domain" description="J" evidence="3">
    <location>
        <begin position="3"/>
        <end position="68"/>
    </location>
</feature>
<dbReference type="SMART" id="SM00271">
    <property type="entry name" value="DnaJ"/>
    <property type="match status" value="1"/>
</dbReference>
<dbReference type="Gene3D" id="1.10.287.110">
    <property type="entry name" value="DnaJ domain"/>
    <property type="match status" value="1"/>
</dbReference>
<protein>
    <submittedName>
        <fullName evidence="4">DnaJ domain-containing protein</fullName>
    </submittedName>
</protein>
<dbReference type="Proteomes" id="UP000184420">
    <property type="component" value="Unassembled WGS sequence"/>
</dbReference>
<evidence type="ECO:0000256" key="2">
    <source>
        <dbReference type="SAM" id="Phobius"/>
    </source>
</evidence>
<dbReference type="OrthoDB" id="9779622at2"/>
<dbReference type="PRINTS" id="PR00625">
    <property type="entry name" value="JDOMAIN"/>
</dbReference>
<reference evidence="4 5" key="1">
    <citation type="submission" date="2016-11" db="EMBL/GenBank/DDBJ databases">
        <authorList>
            <person name="Jaros S."/>
            <person name="Januszkiewicz K."/>
            <person name="Wedrychowicz H."/>
        </authorList>
    </citation>
    <scope>NUCLEOTIDE SEQUENCE [LARGE SCALE GENOMIC DNA]</scope>
    <source>
        <strain evidence="4 5">DSM 27406</strain>
    </source>
</reference>
<dbReference type="PROSITE" id="PS50076">
    <property type="entry name" value="DNAJ_2"/>
    <property type="match status" value="1"/>
</dbReference>
<feature type="region of interest" description="Disordered" evidence="1">
    <location>
        <begin position="79"/>
        <end position="105"/>
    </location>
</feature>
<feature type="compositionally biased region" description="Low complexity" evidence="1">
    <location>
        <begin position="79"/>
        <end position="97"/>
    </location>
</feature>
<dbReference type="InterPro" id="IPR050817">
    <property type="entry name" value="DjlA_DnaK_co-chaperone"/>
</dbReference>
<proteinExistence type="predicted"/>
<evidence type="ECO:0000313" key="4">
    <source>
        <dbReference type="EMBL" id="SHL66136.1"/>
    </source>
</evidence>
<dbReference type="CDD" id="cd06257">
    <property type="entry name" value="DnaJ"/>
    <property type="match status" value="1"/>
</dbReference>
<dbReference type="SUPFAM" id="SSF46565">
    <property type="entry name" value="Chaperone J-domain"/>
    <property type="match status" value="1"/>
</dbReference>
<keyword evidence="2" id="KW-0812">Transmembrane</keyword>
<dbReference type="InterPro" id="IPR036869">
    <property type="entry name" value="J_dom_sf"/>
</dbReference>
<accession>A0A1M7CG45</accession>
<dbReference type="InterPro" id="IPR018253">
    <property type="entry name" value="DnaJ_domain_CS"/>
</dbReference>
<name>A0A1M7CG45_9BACT</name>
<dbReference type="STRING" id="1419482.SAMN05444266_104312"/>